<dbReference type="PIRSF" id="PIRSF006060">
    <property type="entry name" value="AA_transporter"/>
    <property type="match status" value="1"/>
</dbReference>
<evidence type="ECO:0000256" key="7">
    <source>
        <dbReference type="ARBA" id="ARBA00022989"/>
    </source>
</evidence>
<dbReference type="InterPro" id="IPR002293">
    <property type="entry name" value="AA/rel_permease1"/>
</dbReference>
<dbReference type="FunFam" id="1.20.1740.10:FF:000024">
    <property type="entry name" value="High affinity cationic amino acid transporter 1"/>
    <property type="match status" value="1"/>
</dbReference>
<feature type="transmembrane region" description="Helical" evidence="13">
    <location>
        <begin position="412"/>
        <end position="431"/>
    </location>
</feature>
<feature type="transmembrane region" description="Helical" evidence="13">
    <location>
        <begin position="553"/>
        <end position="572"/>
    </location>
</feature>
<feature type="transmembrane region" description="Helical" evidence="13">
    <location>
        <begin position="578"/>
        <end position="599"/>
    </location>
</feature>
<evidence type="ECO:0000256" key="10">
    <source>
        <dbReference type="ARBA" id="ARBA00034422"/>
    </source>
</evidence>
<evidence type="ECO:0000256" key="11">
    <source>
        <dbReference type="ARBA" id="ARBA00034423"/>
    </source>
</evidence>
<evidence type="ECO:0000256" key="13">
    <source>
        <dbReference type="SAM" id="Phobius"/>
    </source>
</evidence>
<dbReference type="InterPro" id="IPR029485">
    <property type="entry name" value="CAT_C"/>
</dbReference>
<comment type="similarity">
    <text evidence="2">Belongs to the amino acid-polyamine-organocation (APC) superfamily. Cationic amino acid transporter (CAT) (TC 2.A.3.3) family.</text>
</comment>
<dbReference type="GO" id="GO:0015189">
    <property type="term" value="F:L-lysine transmembrane transporter activity"/>
    <property type="evidence" value="ECO:0007669"/>
    <property type="project" value="TreeGrafter"/>
</dbReference>
<feature type="transmembrane region" description="Helical" evidence="13">
    <location>
        <begin position="519"/>
        <end position="541"/>
    </location>
</feature>
<feature type="transmembrane region" description="Helical" evidence="13">
    <location>
        <begin position="492"/>
        <end position="513"/>
    </location>
</feature>
<reference evidence="15" key="1">
    <citation type="submission" date="2025-08" db="UniProtKB">
        <authorList>
            <consortium name="Ensembl"/>
        </authorList>
    </citation>
    <scope>IDENTIFICATION</scope>
</reference>
<dbReference type="GeneID" id="107699226"/>
<feature type="transmembrane region" description="Helical" evidence="13">
    <location>
        <begin position="336"/>
        <end position="357"/>
    </location>
</feature>
<dbReference type="KEGG" id="sanh:107699226"/>
<evidence type="ECO:0000256" key="8">
    <source>
        <dbReference type="ARBA" id="ARBA00023136"/>
    </source>
</evidence>
<keyword evidence="4" id="KW-1003">Cell membrane</keyword>
<evidence type="ECO:0000256" key="3">
    <source>
        <dbReference type="ARBA" id="ARBA00022448"/>
    </source>
</evidence>
<comment type="subcellular location">
    <subcellularLocation>
        <location evidence="1">Cell membrane</location>
        <topology evidence="1">Multi-pass membrane protein</topology>
    </subcellularLocation>
</comment>
<dbReference type="PANTHER" id="PTHR43243">
    <property type="entry name" value="INNER MEMBRANE TRANSPORTER YGJI-RELATED"/>
    <property type="match status" value="1"/>
</dbReference>
<reference evidence="15" key="2">
    <citation type="submission" date="2025-09" db="UniProtKB">
        <authorList>
            <consortium name="Ensembl"/>
        </authorList>
    </citation>
    <scope>IDENTIFICATION</scope>
</reference>
<evidence type="ECO:0000256" key="5">
    <source>
        <dbReference type="ARBA" id="ARBA00022692"/>
    </source>
</evidence>
<dbReference type="AlphaFoldDB" id="A0A671L7E0"/>
<sequence length="648" mass="70150">MVLAYIKGFGKQLLRVKVVDCSTEESRLFRCLNTFDLVALGVGSTLGAGVYVLAGAVARENAGPGIVLSFLIAALASVMAGLCYAEFGARVPRTGSAYLYSYVTVGELWAFITGWNLILSYIIGTSSVARAWSATFDELIGKHIENFCRLHMSMKAPGVLAEYPDMFAVLIILTLTALLAFGVKESAMVNKVFTCINVLVLMFVVVSGLIKGTLKNWSLDPKEILNQTSYENTSEPLPSEERLGVGGFMPFGFSGVLSGAATCFYAFVGFDCIATTGEEVKNPQRAIPIGIVASLLICFVAYFGVSAALTMMMPYYMLDKNSPLPVAFKYVGWEGATYAVAVGSLCALSTSLLGSMFPMPRVIWAMAEDGLLFKFLANISEKSKTPIMATVTSGIVAAVMAFLFDLKDLVDLMSIGTLLAYTLVAACVLVLRYQPEQPSVNVQYQRASCQEETEADSINESSAGFLPGSQDLCTLSNLLSPKNEEPSRLSGFTVNICTSVLGVLVCVFCVVAVQGGFQIWALMVLASLAVVCFIITMLIWRQPESKTKLSFKVPLLPFLPVLSMFINVYLMMQLDAGTWMRFAIWMAIGFVIYFGYGIWHSTEAALASNDTEAINTFEPTMTNGPATPEKEAFLSNGINVRAEESSDP</sequence>
<feature type="transmembrane region" description="Helical" evidence="13">
    <location>
        <begin position="37"/>
        <end position="58"/>
    </location>
</feature>
<accession>A0A671L7E0</accession>
<evidence type="ECO:0000256" key="1">
    <source>
        <dbReference type="ARBA" id="ARBA00004651"/>
    </source>
</evidence>
<evidence type="ECO:0000256" key="6">
    <source>
        <dbReference type="ARBA" id="ARBA00022970"/>
    </source>
</evidence>
<dbReference type="GO" id="GO:0097638">
    <property type="term" value="P:L-arginine import across plasma membrane"/>
    <property type="evidence" value="ECO:0007669"/>
    <property type="project" value="TreeGrafter"/>
</dbReference>
<dbReference type="InterPro" id="IPR004755">
    <property type="entry name" value="Cat_AA_permease"/>
</dbReference>
<dbReference type="Proteomes" id="UP000472260">
    <property type="component" value="Unassembled WGS sequence"/>
</dbReference>
<dbReference type="PANTHER" id="PTHR43243:SF28">
    <property type="entry name" value="HIGH AFFINITY CATIONIC AMINO ACID TRANSPORTER 1"/>
    <property type="match status" value="1"/>
</dbReference>
<evidence type="ECO:0000256" key="12">
    <source>
        <dbReference type="ARBA" id="ARBA00034450"/>
    </source>
</evidence>
<dbReference type="RefSeq" id="XP_016355910.1">
    <property type="nucleotide sequence ID" value="XM_016500424.1"/>
</dbReference>
<keyword evidence="16" id="KW-1185">Reference proteome</keyword>
<dbReference type="FunFam" id="1.20.1740.10:FF:000009">
    <property type="entry name" value="Low affinity cationic amino acid transporter 2"/>
    <property type="match status" value="1"/>
</dbReference>
<evidence type="ECO:0000256" key="4">
    <source>
        <dbReference type="ARBA" id="ARBA00022475"/>
    </source>
</evidence>
<keyword evidence="7 13" id="KW-1133">Transmembrane helix</keyword>
<dbReference type="GO" id="GO:0061459">
    <property type="term" value="F:L-arginine transmembrane transporter activity"/>
    <property type="evidence" value="ECO:0007669"/>
    <property type="project" value="TreeGrafter"/>
</dbReference>
<keyword evidence="5 13" id="KW-0812">Transmembrane</keyword>
<dbReference type="OrthoDB" id="3900342at2759"/>
<keyword evidence="8 13" id="KW-0472">Membrane</keyword>
<dbReference type="Gene3D" id="1.20.1740.10">
    <property type="entry name" value="Amino acid/polyamine transporter I"/>
    <property type="match status" value="2"/>
</dbReference>
<feature type="transmembrane region" description="Helical" evidence="13">
    <location>
        <begin position="289"/>
        <end position="316"/>
    </location>
</feature>
<comment type="catalytic activity">
    <reaction evidence="10">
        <text>L-lysine(in) = L-lysine(out)</text>
        <dbReference type="Rhea" id="RHEA:70935"/>
        <dbReference type="ChEBI" id="CHEBI:32551"/>
    </reaction>
</comment>
<feature type="domain" description="Cationic amino acid transporter C-terminal" evidence="14">
    <location>
        <begin position="551"/>
        <end position="601"/>
    </location>
</feature>
<dbReference type="RefSeq" id="XP_016355912.1">
    <property type="nucleotide sequence ID" value="XM_016500426.1"/>
</dbReference>
<organism evidence="15 16">
    <name type="scientific">Sinocyclocheilus anshuiensis</name>
    <dbReference type="NCBI Taxonomy" id="1608454"/>
    <lineage>
        <taxon>Eukaryota</taxon>
        <taxon>Metazoa</taxon>
        <taxon>Chordata</taxon>
        <taxon>Craniata</taxon>
        <taxon>Vertebrata</taxon>
        <taxon>Euteleostomi</taxon>
        <taxon>Actinopterygii</taxon>
        <taxon>Neopterygii</taxon>
        <taxon>Teleostei</taxon>
        <taxon>Ostariophysi</taxon>
        <taxon>Cypriniformes</taxon>
        <taxon>Cyprinidae</taxon>
        <taxon>Cyprininae</taxon>
        <taxon>Sinocyclocheilus</taxon>
    </lineage>
</organism>
<evidence type="ECO:0000259" key="14">
    <source>
        <dbReference type="Pfam" id="PF13906"/>
    </source>
</evidence>
<dbReference type="RefSeq" id="XP_016355911.1">
    <property type="nucleotide sequence ID" value="XM_016500425.1"/>
</dbReference>
<comment type="catalytic activity">
    <reaction evidence="12">
        <text>L-ornithine(in) = L-ornithine(out)</text>
        <dbReference type="Rhea" id="RHEA:71199"/>
        <dbReference type="ChEBI" id="CHEBI:46911"/>
    </reaction>
</comment>
<dbReference type="GO" id="GO:0000064">
    <property type="term" value="F:L-ornithine transmembrane transporter activity"/>
    <property type="evidence" value="ECO:0007669"/>
    <property type="project" value="TreeGrafter"/>
</dbReference>
<keyword evidence="6" id="KW-0029">Amino-acid transport</keyword>
<keyword evidence="3" id="KW-0813">Transport</keyword>
<dbReference type="NCBIfam" id="TIGR00906">
    <property type="entry name" value="2A0303"/>
    <property type="match status" value="1"/>
</dbReference>
<feature type="transmembrane region" description="Helical" evidence="13">
    <location>
        <begin position="387"/>
        <end position="406"/>
    </location>
</feature>
<gene>
    <name evidence="15" type="primary">LOC107699226</name>
</gene>
<feature type="transmembrane region" description="Helical" evidence="13">
    <location>
        <begin position="248"/>
        <end position="268"/>
    </location>
</feature>
<name>A0A671L7E0_9TELE</name>
<keyword evidence="9" id="KW-0325">Glycoprotein</keyword>
<dbReference type="GO" id="GO:0005886">
    <property type="term" value="C:plasma membrane"/>
    <property type="evidence" value="ECO:0007669"/>
    <property type="project" value="UniProtKB-SubCell"/>
</dbReference>
<feature type="transmembrane region" description="Helical" evidence="13">
    <location>
        <begin position="192"/>
        <end position="210"/>
    </location>
</feature>
<proteinExistence type="inferred from homology"/>
<feature type="transmembrane region" description="Helical" evidence="13">
    <location>
        <begin position="166"/>
        <end position="183"/>
    </location>
</feature>
<feature type="transmembrane region" description="Helical" evidence="13">
    <location>
        <begin position="64"/>
        <end position="85"/>
    </location>
</feature>
<dbReference type="Ensembl" id="ENSSANT00000014898.1">
    <property type="protein sequence ID" value="ENSSANP00000013965.1"/>
    <property type="gene ID" value="ENSSANG00000007225.1"/>
</dbReference>
<comment type="catalytic activity">
    <reaction evidence="11">
        <text>L-arginine(in) = L-arginine(out)</text>
        <dbReference type="Rhea" id="RHEA:32143"/>
        <dbReference type="ChEBI" id="CHEBI:32682"/>
    </reaction>
</comment>
<dbReference type="Pfam" id="PF13906">
    <property type="entry name" value="AA_permease_C"/>
    <property type="match status" value="1"/>
</dbReference>
<feature type="transmembrane region" description="Helical" evidence="13">
    <location>
        <begin position="97"/>
        <end position="123"/>
    </location>
</feature>
<evidence type="ECO:0000256" key="2">
    <source>
        <dbReference type="ARBA" id="ARBA00008572"/>
    </source>
</evidence>
<evidence type="ECO:0000313" key="15">
    <source>
        <dbReference type="Ensembl" id="ENSSANP00000013965.1"/>
    </source>
</evidence>
<dbReference type="Pfam" id="PF13520">
    <property type="entry name" value="AA_permease_2"/>
    <property type="match status" value="1"/>
</dbReference>
<protein>
    <submittedName>
        <fullName evidence="15">High affinity cationic amino acid transporter 1-like</fullName>
    </submittedName>
</protein>
<evidence type="ECO:0000313" key="16">
    <source>
        <dbReference type="Proteomes" id="UP000472260"/>
    </source>
</evidence>
<evidence type="ECO:0000256" key="9">
    <source>
        <dbReference type="ARBA" id="ARBA00023180"/>
    </source>
</evidence>